<evidence type="ECO:0000256" key="4">
    <source>
        <dbReference type="ARBA" id="ARBA00023136"/>
    </source>
</evidence>
<feature type="transmembrane region" description="Helical" evidence="7">
    <location>
        <begin position="267"/>
        <end position="287"/>
    </location>
</feature>
<comment type="caution">
    <text evidence="9">The sequence shown here is derived from an EMBL/GenBank/DDBJ whole genome shotgun (WGS) entry which is preliminary data.</text>
</comment>
<dbReference type="InterPro" id="IPR049326">
    <property type="entry name" value="Rhodopsin_dom_fungi"/>
</dbReference>
<evidence type="ECO:0000256" key="6">
    <source>
        <dbReference type="SAM" id="MobiDB-lite"/>
    </source>
</evidence>
<feature type="transmembrane region" description="Helical" evidence="7">
    <location>
        <begin position="421"/>
        <end position="439"/>
    </location>
</feature>
<protein>
    <submittedName>
        <fullName evidence="9">Extracellular membrane protein CFEM domain-containing protein</fullName>
    </submittedName>
</protein>
<dbReference type="Proteomes" id="UP001408356">
    <property type="component" value="Unassembled WGS sequence"/>
</dbReference>
<feature type="transmembrane region" description="Helical" evidence="7">
    <location>
        <begin position="339"/>
        <end position="360"/>
    </location>
</feature>
<sequence length="570" mass="62819">MLIRTPARARQPAARSPQPGEAGYGPYGPKNLTRADSAAVCEFEGPLGPPSRADGFDDFDDWMGFQMDLRCHAHHVAKICSLYFWGDGIRDAGRQGPTVASLAQQCQSWEPGAIRSAEMASTLPRIGLWLLALMVALVVADPQPRSSDLMTILTSLEHELPTCAYSCFATHAGSRSCDTVEDFITSDVSKQMPNIDRTPAHLGIEAELLITTTCGTKTRNIQGTIRAIAWTLWAFATTFLTGRLLARSTYFGGMSLGWDDWAIVLSWAVLTGVTIGAELMVVFGLGLDMWTLDDLHINIVLILFYVAEFAYVIESTITKISILLLYLRIFPDPLFRKQVHILMVVMGLFCISFVVTMFTYCVPFDYSWARWDNEKTGTCIDMNAQTYTCAGLNIVLDIVIFFIPIPQLLKLDLTWKKKSGIIMTFLVGLFVTICSVIRLQALVGWTSSTNSTYDFAKLAAWSLIELDAGVICACMPGMAGLFRRLKKRSTDYIRSRSSNNNSLAFGTARGTMGTANGNGPAITKTTIISVKHTRGEDGTASIVSESELELVDRSKGCHNYSSHNYGREMV</sequence>
<dbReference type="Pfam" id="PF20684">
    <property type="entry name" value="Fung_rhodopsin"/>
    <property type="match status" value="1"/>
</dbReference>
<feature type="compositionally biased region" description="Low complexity" evidence="6">
    <location>
        <begin position="1"/>
        <end position="19"/>
    </location>
</feature>
<evidence type="ECO:0000256" key="2">
    <source>
        <dbReference type="ARBA" id="ARBA00022692"/>
    </source>
</evidence>
<keyword evidence="4 7" id="KW-0472">Membrane</keyword>
<keyword evidence="10" id="KW-1185">Reference proteome</keyword>
<keyword evidence="3 7" id="KW-1133">Transmembrane helix</keyword>
<comment type="similarity">
    <text evidence="5">Belongs to the SAT4 family.</text>
</comment>
<feature type="transmembrane region" description="Helical" evidence="7">
    <location>
        <begin position="390"/>
        <end position="409"/>
    </location>
</feature>
<evidence type="ECO:0000259" key="8">
    <source>
        <dbReference type="Pfam" id="PF20684"/>
    </source>
</evidence>
<feature type="transmembrane region" description="Helical" evidence="7">
    <location>
        <begin position="227"/>
        <end position="246"/>
    </location>
</feature>
<feature type="transmembrane region" description="Helical" evidence="7">
    <location>
        <begin position="299"/>
        <end position="327"/>
    </location>
</feature>
<evidence type="ECO:0000256" key="3">
    <source>
        <dbReference type="ARBA" id="ARBA00022989"/>
    </source>
</evidence>
<dbReference type="PANTHER" id="PTHR33048:SF143">
    <property type="entry name" value="EXTRACELLULAR MEMBRANE PROTEIN CFEM DOMAIN-CONTAINING PROTEIN-RELATED"/>
    <property type="match status" value="1"/>
</dbReference>
<evidence type="ECO:0000313" key="10">
    <source>
        <dbReference type="Proteomes" id="UP001408356"/>
    </source>
</evidence>
<evidence type="ECO:0000256" key="5">
    <source>
        <dbReference type="ARBA" id="ARBA00038359"/>
    </source>
</evidence>
<feature type="domain" description="Rhodopsin" evidence="8">
    <location>
        <begin position="245"/>
        <end position="484"/>
    </location>
</feature>
<accession>A0ABR2USL8</accession>
<proteinExistence type="inferred from homology"/>
<reference evidence="9 10" key="1">
    <citation type="journal article" date="2024" name="J. Plant Pathol.">
        <title>Sequence and assembly of the genome of Seiridium unicorne, isolate CBS 538.82, causal agent of cypress canker disease.</title>
        <authorList>
            <person name="Scali E."/>
            <person name="Rocca G.D."/>
            <person name="Danti R."/>
            <person name="Garbelotto M."/>
            <person name="Barberini S."/>
            <person name="Baroncelli R."/>
            <person name="Emiliani G."/>
        </authorList>
    </citation>
    <scope>NUCLEOTIDE SEQUENCE [LARGE SCALE GENOMIC DNA]</scope>
    <source>
        <strain evidence="9 10">BM-138-508</strain>
    </source>
</reference>
<keyword evidence="2 7" id="KW-0812">Transmembrane</keyword>
<evidence type="ECO:0000256" key="7">
    <source>
        <dbReference type="SAM" id="Phobius"/>
    </source>
</evidence>
<name>A0ABR2USL8_9PEZI</name>
<gene>
    <name evidence="9" type="ORF">SUNI508_01424</name>
</gene>
<evidence type="ECO:0000313" key="9">
    <source>
        <dbReference type="EMBL" id="KAK9417667.1"/>
    </source>
</evidence>
<dbReference type="EMBL" id="JARVKF010000396">
    <property type="protein sequence ID" value="KAK9417667.1"/>
    <property type="molecule type" value="Genomic_DNA"/>
</dbReference>
<dbReference type="InterPro" id="IPR052337">
    <property type="entry name" value="SAT4-like"/>
</dbReference>
<feature type="region of interest" description="Disordered" evidence="6">
    <location>
        <begin position="1"/>
        <end position="28"/>
    </location>
</feature>
<comment type="subcellular location">
    <subcellularLocation>
        <location evidence="1">Membrane</location>
        <topology evidence="1">Multi-pass membrane protein</topology>
    </subcellularLocation>
</comment>
<feature type="transmembrane region" description="Helical" evidence="7">
    <location>
        <begin position="459"/>
        <end position="482"/>
    </location>
</feature>
<dbReference type="PANTHER" id="PTHR33048">
    <property type="entry name" value="PTH11-LIKE INTEGRAL MEMBRANE PROTEIN (AFU_ORTHOLOGUE AFUA_5G11245)"/>
    <property type="match status" value="1"/>
</dbReference>
<evidence type="ECO:0000256" key="1">
    <source>
        <dbReference type="ARBA" id="ARBA00004141"/>
    </source>
</evidence>
<organism evidence="9 10">
    <name type="scientific">Seiridium unicorne</name>
    <dbReference type="NCBI Taxonomy" id="138068"/>
    <lineage>
        <taxon>Eukaryota</taxon>
        <taxon>Fungi</taxon>
        <taxon>Dikarya</taxon>
        <taxon>Ascomycota</taxon>
        <taxon>Pezizomycotina</taxon>
        <taxon>Sordariomycetes</taxon>
        <taxon>Xylariomycetidae</taxon>
        <taxon>Amphisphaeriales</taxon>
        <taxon>Sporocadaceae</taxon>
        <taxon>Seiridium</taxon>
    </lineage>
</organism>